<feature type="transmembrane region" description="Helical" evidence="6">
    <location>
        <begin position="457"/>
        <end position="478"/>
    </location>
</feature>
<keyword evidence="4 6" id="KW-1133">Transmembrane helix</keyword>
<organism evidence="7 8">
    <name type="scientific">Luteimonas terricola</name>
    <dbReference type="NCBI Taxonomy" id="645597"/>
    <lineage>
        <taxon>Bacteria</taxon>
        <taxon>Pseudomonadati</taxon>
        <taxon>Pseudomonadota</taxon>
        <taxon>Gammaproteobacteria</taxon>
        <taxon>Lysobacterales</taxon>
        <taxon>Lysobacteraceae</taxon>
        <taxon>Luteimonas</taxon>
    </lineage>
</organism>
<evidence type="ECO:0000256" key="6">
    <source>
        <dbReference type="SAM" id="Phobius"/>
    </source>
</evidence>
<feature type="transmembrane region" description="Helical" evidence="6">
    <location>
        <begin position="430"/>
        <end position="451"/>
    </location>
</feature>
<protein>
    <submittedName>
        <fullName evidence="7">Polysaccharide biosynthesis protein</fullName>
    </submittedName>
</protein>
<feature type="transmembrane region" description="Helical" evidence="6">
    <location>
        <begin position="370"/>
        <end position="391"/>
    </location>
</feature>
<comment type="subcellular location">
    <subcellularLocation>
        <location evidence="1">Cell membrane</location>
        <topology evidence="1">Multi-pass membrane protein</topology>
    </subcellularLocation>
</comment>
<evidence type="ECO:0000256" key="1">
    <source>
        <dbReference type="ARBA" id="ARBA00004651"/>
    </source>
</evidence>
<dbReference type="PANTHER" id="PTHR30250">
    <property type="entry name" value="PST FAMILY PREDICTED COLANIC ACID TRANSPORTER"/>
    <property type="match status" value="1"/>
</dbReference>
<keyword evidence="3 6" id="KW-0812">Transmembrane</keyword>
<feature type="transmembrane region" description="Helical" evidence="6">
    <location>
        <begin position="122"/>
        <end position="141"/>
    </location>
</feature>
<feature type="transmembrane region" description="Helical" evidence="6">
    <location>
        <begin position="337"/>
        <end position="358"/>
    </location>
</feature>
<sequence length="516" mass="54778">MNTRGQVIRNTLFSSVGIYTEYVLGMLTSIIIARHLGPADFGSYSLVIWLVAIGVVITNAGLSSAVIKFVAELRGAGRDAQIRSLLAWVRRVQAGFLAVVLLGGTILFMLHGQQLMPGFDHAVLLAILLVTTVLRALYMLNVSTAKGFENFRATAVIAVIVAPLNLLLILMVWWLDGPMEWFLGTFTASSFAFWWVSRRQVAPLLPPAGECEPLDDATRKRLRSYTTLVAVIVAVSFITASEVEVLILTLFDSAASAGQFKVAFQLSTGALLLVPGVFGALLLPMMANALAQGREVASRRLSMSTTYLAALAAPLVAFGIVFASEIIHLLYGAAFSPAAFAFACCLAAGLVSVVSQAASSYLLGSDRQRALLITVIACSLVKIGLDVVLIRQYGLNGAVAAFAATSALMGLLVIGLALHYSGARLEWARIVRLLVAAAIAAAAAWTVRGHLADLPTLAIGGALLAALYAAGTLLLGFWSAADLRHFQQLHEHLGKGRPAIVGRLLGWAVRRAETAA</sequence>
<evidence type="ECO:0000256" key="4">
    <source>
        <dbReference type="ARBA" id="ARBA00022989"/>
    </source>
</evidence>
<dbReference type="PANTHER" id="PTHR30250:SF11">
    <property type="entry name" value="O-ANTIGEN TRANSPORTER-RELATED"/>
    <property type="match status" value="1"/>
</dbReference>
<dbReference type="Pfam" id="PF01943">
    <property type="entry name" value="Polysacc_synt"/>
    <property type="match status" value="1"/>
</dbReference>
<dbReference type="InterPro" id="IPR050833">
    <property type="entry name" value="Poly_Biosynth_Transport"/>
</dbReference>
<dbReference type="RefSeq" id="WP_165942277.1">
    <property type="nucleotide sequence ID" value="NZ_BMME01000001.1"/>
</dbReference>
<feature type="transmembrane region" description="Helical" evidence="6">
    <location>
        <begin position="263"/>
        <end position="286"/>
    </location>
</feature>
<keyword evidence="5 6" id="KW-0472">Membrane</keyword>
<proteinExistence type="predicted"/>
<dbReference type="EMBL" id="BMME01000001">
    <property type="protein sequence ID" value="GGK09073.1"/>
    <property type="molecule type" value="Genomic_DNA"/>
</dbReference>
<dbReference type="InterPro" id="IPR002797">
    <property type="entry name" value="Polysacc_synth"/>
</dbReference>
<dbReference type="Proteomes" id="UP000599009">
    <property type="component" value="Unassembled WGS sequence"/>
</dbReference>
<feature type="transmembrane region" description="Helical" evidence="6">
    <location>
        <begin position="228"/>
        <end position="251"/>
    </location>
</feature>
<feature type="transmembrane region" description="Helical" evidence="6">
    <location>
        <begin position="92"/>
        <end position="110"/>
    </location>
</feature>
<reference evidence="8" key="1">
    <citation type="journal article" date="2019" name="Int. J. Syst. Evol. Microbiol.">
        <title>The Global Catalogue of Microorganisms (GCM) 10K type strain sequencing project: providing services to taxonomists for standard genome sequencing and annotation.</title>
        <authorList>
            <consortium name="The Broad Institute Genomics Platform"/>
            <consortium name="The Broad Institute Genome Sequencing Center for Infectious Disease"/>
            <person name="Wu L."/>
            <person name="Ma J."/>
        </authorList>
    </citation>
    <scope>NUCLEOTIDE SEQUENCE [LARGE SCALE GENOMIC DNA]</scope>
    <source>
        <strain evidence="8">CGMCC 1.8985</strain>
    </source>
</reference>
<comment type="caution">
    <text evidence="7">The sequence shown here is derived from an EMBL/GenBank/DDBJ whole genome shotgun (WGS) entry which is preliminary data.</text>
</comment>
<gene>
    <name evidence="7" type="ORF">GCM10011394_18150</name>
</gene>
<evidence type="ECO:0000313" key="7">
    <source>
        <dbReference type="EMBL" id="GGK09073.1"/>
    </source>
</evidence>
<evidence type="ECO:0000256" key="5">
    <source>
        <dbReference type="ARBA" id="ARBA00023136"/>
    </source>
</evidence>
<evidence type="ECO:0000256" key="3">
    <source>
        <dbReference type="ARBA" id="ARBA00022692"/>
    </source>
</evidence>
<feature type="transmembrane region" description="Helical" evidence="6">
    <location>
        <begin position="397"/>
        <end position="418"/>
    </location>
</feature>
<feature type="transmembrane region" description="Helical" evidence="6">
    <location>
        <begin position="12"/>
        <end position="34"/>
    </location>
</feature>
<evidence type="ECO:0000313" key="8">
    <source>
        <dbReference type="Proteomes" id="UP000599009"/>
    </source>
</evidence>
<feature type="transmembrane region" description="Helical" evidence="6">
    <location>
        <begin position="181"/>
        <end position="197"/>
    </location>
</feature>
<feature type="transmembrane region" description="Helical" evidence="6">
    <location>
        <begin position="46"/>
        <end position="71"/>
    </location>
</feature>
<feature type="transmembrane region" description="Helical" evidence="6">
    <location>
        <begin position="153"/>
        <end position="175"/>
    </location>
</feature>
<evidence type="ECO:0000256" key="2">
    <source>
        <dbReference type="ARBA" id="ARBA00022475"/>
    </source>
</evidence>
<name>A0ABQ2EF98_9GAMM</name>
<accession>A0ABQ2EF98</accession>
<keyword evidence="8" id="KW-1185">Reference proteome</keyword>
<feature type="transmembrane region" description="Helical" evidence="6">
    <location>
        <begin position="307"/>
        <end position="331"/>
    </location>
</feature>
<keyword evidence="2" id="KW-1003">Cell membrane</keyword>